<dbReference type="GO" id="GO:0016787">
    <property type="term" value="F:hydrolase activity"/>
    <property type="evidence" value="ECO:0007669"/>
    <property type="project" value="UniProtKB-KW"/>
</dbReference>
<dbReference type="RefSeq" id="WP_114300514.1">
    <property type="nucleotide sequence ID" value="NZ_QPJT01000075.1"/>
</dbReference>
<proteinExistence type="predicted"/>
<dbReference type="InterPro" id="IPR029058">
    <property type="entry name" value="AB_hydrolase_fold"/>
</dbReference>
<dbReference type="Pfam" id="PF00561">
    <property type="entry name" value="Abhydrolase_1"/>
    <property type="match status" value="1"/>
</dbReference>
<keyword evidence="4" id="KW-1185">Reference proteome</keyword>
<protein>
    <submittedName>
        <fullName evidence="3">Pimeloyl-ACP methyl ester carboxylesterase</fullName>
    </submittedName>
</protein>
<organism evidence="3 4">
    <name type="scientific">Anaerobacterium chartisolvens</name>
    <dbReference type="NCBI Taxonomy" id="1297424"/>
    <lineage>
        <taxon>Bacteria</taxon>
        <taxon>Bacillati</taxon>
        <taxon>Bacillota</taxon>
        <taxon>Clostridia</taxon>
        <taxon>Eubacteriales</taxon>
        <taxon>Oscillospiraceae</taxon>
        <taxon>Anaerobacterium</taxon>
    </lineage>
</organism>
<gene>
    <name evidence="3" type="ORF">DFR58_1751</name>
</gene>
<evidence type="ECO:0000313" key="3">
    <source>
        <dbReference type="EMBL" id="RCX06737.1"/>
    </source>
</evidence>
<dbReference type="InterPro" id="IPR050266">
    <property type="entry name" value="AB_hydrolase_sf"/>
</dbReference>
<name>A0A369AF01_9FIRM</name>
<dbReference type="Proteomes" id="UP000253034">
    <property type="component" value="Unassembled WGS sequence"/>
</dbReference>
<keyword evidence="1" id="KW-0378">Hydrolase</keyword>
<dbReference type="GO" id="GO:0016020">
    <property type="term" value="C:membrane"/>
    <property type="evidence" value="ECO:0007669"/>
    <property type="project" value="TreeGrafter"/>
</dbReference>
<dbReference type="AlphaFoldDB" id="A0A369AF01"/>
<dbReference type="PANTHER" id="PTHR43798:SF31">
    <property type="entry name" value="AB HYDROLASE SUPERFAMILY PROTEIN YCLE"/>
    <property type="match status" value="1"/>
</dbReference>
<sequence length="296" mass="33359">MVKVFKSNKGKEQVLKSYDQLLTLWDTHIKEVDLVTKYGTTHCIIGGNTKNPPLLMFHGVGDNSAVMWLLNMKELSRHFYCIAVDTLGGPGKSVPNEDFSTKDFDQIGWINEIAAILKISNFNIVGVSNGASIAYRYAVNECSKVNKVVCVEGGIITSPIKSMIITLLLLFPEILIPTKKNLIKSMSKLVSPKSNIFMKHPEVIEHMVQVIKVHNNRAMFGYKPEKYNKEKAQRVKEKLYFIIGDYMVATTKSRKEFVEILNDGGFKYDIIPNAGHAVNHEQAEIVNNKIVHFLLS</sequence>
<evidence type="ECO:0000256" key="1">
    <source>
        <dbReference type="ARBA" id="ARBA00022801"/>
    </source>
</evidence>
<accession>A0A369AF01</accession>
<dbReference type="PANTHER" id="PTHR43798">
    <property type="entry name" value="MONOACYLGLYCEROL LIPASE"/>
    <property type="match status" value="1"/>
</dbReference>
<dbReference type="EMBL" id="QPJT01000075">
    <property type="protein sequence ID" value="RCX06737.1"/>
    <property type="molecule type" value="Genomic_DNA"/>
</dbReference>
<dbReference type="SUPFAM" id="SSF53474">
    <property type="entry name" value="alpha/beta-Hydrolases"/>
    <property type="match status" value="1"/>
</dbReference>
<dbReference type="InterPro" id="IPR000073">
    <property type="entry name" value="AB_hydrolase_1"/>
</dbReference>
<evidence type="ECO:0000313" key="4">
    <source>
        <dbReference type="Proteomes" id="UP000253034"/>
    </source>
</evidence>
<reference evidence="3 4" key="1">
    <citation type="submission" date="2018-07" db="EMBL/GenBank/DDBJ databases">
        <title>Genomic Encyclopedia of Type Strains, Phase IV (KMG-IV): sequencing the most valuable type-strain genomes for metagenomic binning, comparative biology and taxonomic classification.</title>
        <authorList>
            <person name="Goeker M."/>
        </authorList>
    </citation>
    <scope>NUCLEOTIDE SEQUENCE [LARGE SCALE GENOMIC DNA]</scope>
    <source>
        <strain evidence="3 4">DSM 27016</strain>
    </source>
</reference>
<dbReference type="Gene3D" id="3.40.50.1820">
    <property type="entry name" value="alpha/beta hydrolase"/>
    <property type="match status" value="1"/>
</dbReference>
<evidence type="ECO:0000259" key="2">
    <source>
        <dbReference type="Pfam" id="PF00561"/>
    </source>
</evidence>
<comment type="caution">
    <text evidence="3">The sequence shown here is derived from an EMBL/GenBank/DDBJ whole genome shotgun (WGS) entry which is preliminary data.</text>
</comment>
<feature type="domain" description="AB hydrolase-1" evidence="2">
    <location>
        <begin position="52"/>
        <end position="158"/>
    </location>
</feature>
<dbReference type="OrthoDB" id="5513277at2"/>